<evidence type="ECO:0000256" key="2">
    <source>
        <dbReference type="SAM" id="SignalP"/>
    </source>
</evidence>
<keyword evidence="5" id="KW-1185">Reference proteome</keyword>
<feature type="chain" id="PRO_5046202073" evidence="2">
    <location>
        <begin position="23"/>
        <end position="195"/>
    </location>
</feature>
<name>A0ABV7XJW6_9GAMM</name>
<sequence length="195" mass="20551">MRKILLPACMLATALLPMSAMANRADYGFVRVEAGSTDAELEFDGQSASDDDNSYSIRGGYYFSRNWAVEGFYSRYGESEYFAGPESGASLELSGFGAGITGKKNFGDDGLGFYLGGRAGVVASKLDIEVSGVAGITGESDDSVDAYAGVSAGYDFSTNLGLGLSYDWFEAGPEIAGADVDLTVQTLALGLEYRF</sequence>
<comment type="caution">
    <text evidence="4">The sequence shown here is derived from an EMBL/GenBank/DDBJ whole genome shotgun (WGS) entry which is preliminary data.</text>
</comment>
<evidence type="ECO:0000313" key="4">
    <source>
        <dbReference type="EMBL" id="MFC3716166.1"/>
    </source>
</evidence>
<dbReference type="Proteomes" id="UP001595705">
    <property type="component" value="Unassembled WGS sequence"/>
</dbReference>
<evidence type="ECO:0000313" key="5">
    <source>
        <dbReference type="Proteomes" id="UP001595705"/>
    </source>
</evidence>
<gene>
    <name evidence="4" type="ORF">ACFONC_08385</name>
</gene>
<dbReference type="EMBL" id="JBHRYA010000007">
    <property type="protein sequence ID" value="MFC3716166.1"/>
    <property type="molecule type" value="Genomic_DNA"/>
</dbReference>
<feature type="domain" description="Outer membrane protein beta-barrel" evidence="3">
    <location>
        <begin position="11"/>
        <end position="195"/>
    </location>
</feature>
<dbReference type="Gene3D" id="2.40.160.20">
    <property type="match status" value="1"/>
</dbReference>
<reference evidence="5" key="1">
    <citation type="journal article" date="2019" name="Int. J. Syst. Evol. Microbiol.">
        <title>The Global Catalogue of Microorganisms (GCM) 10K type strain sequencing project: providing services to taxonomists for standard genome sequencing and annotation.</title>
        <authorList>
            <consortium name="The Broad Institute Genomics Platform"/>
            <consortium name="The Broad Institute Genome Sequencing Center for Infectious Disease"/>
            <person name="Wu L."/>
            <person name="Ma J."/>
        </authorList>
    </citation>
    <scope>NUCLEOTIDE SEQUENCE [LARGE SCALE GENOMIC DNA]</scope>
    <source>
        <strain evidence="5">KCTC 42441</strain>
    </source>
</reference>
<evidence type="ECO:0000256" key="1">
    <source>
        <dbReference type="ARBA" id="ARBA00022729"/>
    </source>
</evidence>
<dbReference type="RefSeq" id="WP_386743280.1">
    <property type="nucleotide sequence ID" value="NZ_JBHRYA010000007.1"/>
</dbReference>
<feature type="signal peptide" evidence="2">
    <location>
        <begin position="1"/>
        <end position="22"/>
    </location>
</feature>
<organism evidence="4 5">
    <name type="scientific">Luteimonas soli</name>
    <dbReference type="NCBI Taxonomy" id="1648966"/>
    <lineage>
        <taxon>Bacteria</taxon>
        <taxon>Pseudomonadati</taxon>
        <taxon>Pseudomonadota</taxon>
        <taxon>Gammaproteobacteria</taxon>
        <taxon>Lysobacterales</taxon>
        <taxon>Lysobacteraceae</taxon>
        <taxon>Luteimonas</taxon>
    </lineage>
</organism>
<accession>A0ABV7XJW6</accession>
<dbReference type="Pfam" id="PF13505">
    <property type="entry name" value="OMP_b-brl"/>
    <property type="match status" value="1"/>
</dbReference>
<dbReference type="InterPro" id="IPR027385">
    <property type="entry name" value="Beta-barrel_OMP"/>
</dbReference>
<dbReference type="InterPro" id="IPR011250">
    <property type="entry name" value="OMP/PagP_B-barrel"/>
</dbReference>
<proteinExistence type="predicted"/>
<dbReference type="SUPFAM" id="SSF56925">
    <property type="entry name" value="OMPA-like"/>
    <property type="match status" value="1"/>
</dbReference>
<keyword evidence="1 2" id="KW-0732">Signal</keyword>
<evidence type="ECO:0000259" key="3">
    <source>
        <dbReference type="Pfam" id="PF13505"/>
    </source>
</evidence>
<protein>
    <submittedName>
        <fullName evidence="4">Porin family protein</fullName>
    </submittedName>
</protein>